<evidence type="ECO:0000256" key="1">
    <source>
        <dbReference type="ARBA" id="ARBA00004651"/>
    </source>
</evidence>
<name>A0AAW9VCV4_9GAMM</name>
<keyword evidence="2" id="KW-1003">Cell membrane</keyword>
<comment type="caution">
    <text evidence="8">The sequence shown here is derived from an EMBL/GenBank/DDBJ whole genome shotgun (WGS) entry which is preliminary data.</text>
</comment>
<protein>
    <recommendedName>
        <fullName evidence="7">Polysaccharide chain length determinant N-terminal domain-containing protein</fullName>
    </recommendedName>
</protein>
<keyword evidence="4 6" id="KW-1133">Transmembrane helix</keyword>
<dbReference type="RefSeq" id="WP_154633315.1">
    <property type="nucleotide sequence ID" value="NZ_JBBMVT010000031.1"/>
</dbReference>
<evidence type="ECO:0000256" key="6">
    <source>
        <dbReference type="SAM" id="Phobius"/>
    </source>
</evidence>
<evidence type="ECO:0000256" key="5">
    <source>
        <dbReference type="ARBA" id="ARBA00023136"/>
    </source>
</evidence>
<dbReference type="AlphaFoldDB" id="A0AAW9VCV4"/>
<proteinExistence type="predicted"/>
<evidence type="ECO:0000256" key="2">
    <source>
        <dbReference type="ARBA" id="ARBA00022475"/>
    </source>
</evidence>
<keyword evidence="3 6" id="KW-0812">Transmembrane</keyword>
<accession>A0AAW9VCV4</accession>
<gene>
    <name evidence="8" type="ORF">GKR67_14725</name>
</gene>
<feature type="transmembrane region" description="Helical" evidence="6">
    <location>
        <begin position="280"/>
        <end position="301"/>
    </location>
</feature>
<dbReference type="Proteomes" id="UP000449944">
    <property type="component" value="Unassembled WGS sequence"/>
</dbReference>
<dbReference type="GO" id="GO:0005886">
    <property type="term" value="C:plasma membrane"/>
    <property type="evidence" value="ECO:0007669"/>
    <property type="project" value="UniProtKB-SubCell"/>
</dbReference>
<keyword evidence="5 6" id="KW-0472">Membrane</keyword>
<evidence type="ECO:0000256" key="4">
    <source>
        <dbReference type="ARBA" id="ARBA00022989"/>
    </source>
</evidence>
<dbReference type="InterPro" id="IPR050445">
    <property type="entry name" value="Bact_polysacc_biosynth/exp"/>
</dbReference>
<feature type="transmembrane region" description="Helical" evidence="6">
    <location>
        <begin position="24"/>
        <end position="44"/>
    </location>
</feature>
<dbReference type="GO" id="GO:0004713">
    <property type="term" value="F:protein tyrosine kinase activity"/>
    <property type="evidence" value="ECO:0007669"/>
    <property type="project" value="TreeGrafter"/>
</dbReference>
<dbReference type="PANTHER" id="PTHR32309">
    <property type="entry name" value="TYROSINE-PROTEIN KINASE"/>
    <property type="match status" value="1"/>
</dbReference>
<dbReference type="SUPFAM" id="SSF160355">
    <property type="entry name" value="Bacterial polysaccharide co-polymerase-like"/>
    <property type="match status" value="1"/>
</dbReference>
<dbReference type="InterPro" id="IPR003856">
    <property type="entry name" value="LPS_length_determ_N"/>
</dbReference>
<feature type="domain" description="Polysaccharide chain length determinant N-terminal" evidence="7">
    <location>
        <begin position="8"/>
        <end position="78"/>
    </location>
</feature>
<sequence>MKESNHSDEIDFLSLIKTLWSSKFIILIFSFFSLLIGSIIYISMPVKYISKAIVSQPEIGQIAEYYNAMNLVMNDVSGYDYDPVKKAFNLFLLYSDSYVNEHGENSPLKIVKDKDYYIFSLVSSKPELSQSILNDLLISFDDKTKFDLYESIGRLIFNKINSTKKEMDSLRINAIKKNEIKMKSLINALEISREIKLKENKINFVSGEIPSESLFLLGESAISALIKNDGGRPLDLGERYFYYQSLYFVLNSLTLDESNFQSYNLISPPSISDIPDKPKISLILMLSFILGIAIGSVFILIKNMKKE</sequence>
<evidence type="ECO:0000313" key="8">
    <source>
        <dbReference type="EMBL" id="MTC35854.1"/>
    </source>
</evidence>
<dbReference type="Pfam" id="PF02706">
    <property type="entry name" value="Wzz"/>
    <property type="match status" value="1"/>
</dbReference>
<dbReference type="Gene3D" id="3.30.1890.10">
    <property type="entry name" value="FepE-like"/>
    <property type="match status" value="1"/>
</dbReference>
<organism evidence="8 9">
    <name type="scientific">Providencia alcalifaciens</name>
    <dbReference type="NCBI Taxonomy" id="126385"/>
    <lineage>
        <taxon>Bacteria</taxon>
        <taxon>Pseudomonadati</taxon>
        <taxon>Pseudomonadota</taxon>
        <taxon>Gammaproteobacteria</taxon>
        <taxon>Enterobacterales</taxon>
        <taxon>Morganellaceae</taxon>
        <taxon>Providencia</taxon>
    </lineage>
</organism>
<dbReference type="PANTHER" id="PTHR32309:SF13">
    <property type="entry name" value="FERRIC ENTEROBACTIN TRANSPORT PROTEIN FEPE"/>
    <property type="match status" value="1"/>
</dbReference>
<evidence type="ECO:0000313" key="9">
    <source>
        <dbReference type="Proteomes" id="UP000449944"/>
    </source>
</evidence>
<evidence type="ECO:0000256" key="3">
    <source>
        <dbReference type="ARBA" id="ARBA00022692"/>
    </source>
</evidence>
<dbReference type="EMBL" id="WLUB01000051">
    <property type="protein sequence ID" value="MTC35854.1"/>
    <property type="molecule type" value="Genomic_DNA"/>
</dbReference>
<comment type="subcellular location">
    <subcellularLocation>
        <location evidence="1">Cell membrane</location>
        <topology evidence="1">Multi-pass membrane protein</topology>
    </subcellularLocation>
</comment>
<reference evidence="8 9" key="1">
    <citation type="submission" date="2019-10" db="EMBL/GenBank/DDBJ databases">
        <title>Comparative genomic analysis of Providencia.</title>
        <authorList>
            <person name="Yuan C."/>
            <person name="Wei Y."/>
            <person name="Yin Z."/>
        </authorList>
    </citation>
    <scope>NUCLEOTIDE SEQUENCE [LARGE SCALE GENOMIC DNA]</scope>
    <source>
        <strain evidence="9">wls1934</strain>
    </source>
</reference>
<evidence type="ECO:0000259" key="7">
    <source>
        <dbReference type="Pfam" id="PF02706"/>
    </source>
</evidence>